<name>A0A540K5S6_MALBA</name>
<comment type="caution">
    <text evidence="1">The sequence shown here is derived from an EMBL/GenBank/DDBJ whole genome shotgun (WGS) entry which is preliminary data.</text>
</comment>
<accession>A0A540K5S6</accession>
<sequence length="91" mass="9769">MANTTETSSLTPFSAVAPSRFLPLLQNSSRVQIQSLETIHEEESEGDNMIADETCSQVPSSPVSSLLSAACFLQVTKSSYTRHTIACQSCA</sequence>
<dbReference type="Proteomes" id="UP000315295">
    <property type="component" value="Unassembled WGS sequence"/>
</dbReference>
<protein>
    <submittedName>
        <fullName evidence="1">Uncharacterized protein</fullName>
    </submittedName>
</protein>
<proteinExistence type="predicted"/>
<dbReference type="EMBL" id="VIEB01003179">
    <property type="protein sequence ID" value="TQD69571.1"/>
    <property type="molecule type" value="Genomic_DNA"/>
</dbReference>
<evidence type="ECO:0000313" key="1">
    <source>
        <dbReference type="EMBL" id="TQD69571.1"/>
    </source>
</evidence>
<gene>
    <name evidence="1" type="ORF">C1H46_044897</name>
</gene>
<evidence type="ECO:0000313" key="2">
    <source>
        <dbReference type="Proteomes" id="UP000315295"/>
    </source>
</evidence>
<reference evidence="1 2" key="1">
    <citation type="journal article" date="2019" name="G3 (Bethesda)">
        <title>Sequencing of a Wild Apple (Malus baccata) Genome Unravels the Differences Between Cultivated and Wild Apple Species Regarding Disease Resistance and Cold Tolerance.</title>
        <authorList>
            <person name="Chen X."/>
        </authorList>
    </citation>
    <scope>NUCLEOTIDE SEQUENCE [LARGE SCALE GENOMIC DNA]</scope>
    <source>
        <strain evidence="2">cv. Shandingzi</strain>
        <tissue evidence="1">Leaves</tissue>
    </source>
</reference>
<keyword evidence="2" id="KW-1185">Reference proteome</keyword>
<organism evidence="1 2">
    <name type="scientific">Malus baccata</name>
    <name type="common">Siberian crab apple</name>
    <name type="synonym">Pyrus baccata</name>
    <dbReference type="NCBI Taxonomy" id="106549"/>
    <lineage>
        <taxon>Eukaryota</taxon>
        <taxon>Viridiplantae</taxon>
        <taxon>Streptophyta</taxon>
        <taxon>Embryophyta</taxon>
        <taxon>Tracheophyta</taxon>
        <taxon>Spermatophyta</taxon>
        <taxon>Magnoliopsida</taxon>
        <taxon>eudicotyledons</taxon>
        <taxon>Gunneridae</taxon>
        <taxon>Pentapetalae</taxon>
        <taxon>rosids</taxon>
        <taxon>fabids</taxon>
        <taxon>Rosales</taxon>
        <taxon>Rosaceae</taxon>
        <taxon>Amygdaloideae</taxon>
        <taxon>Maleae</taxon>
        <taxon>Malus</taxon>
    </lineage>
</organism>
<dbReference type="AlphaFoldDB" id="A0A540K5S6"/>